<evidence type="ECO:0000256" key="8">
    <source>
        <dbReference type="ARBA" id="ARBA00022794"/>
    </source>
</evidence>
<gene>
    <name evidence="16" type="primary">LOC115877475</name>
</gene>
<dbReference type="KEGG" id="soy:115877475"/>
<sequence length="164" mass="19534">MKITAGRYTFILTLQTLLLVVDWNINIFALLSRQSNALMLILFIVQDACLITSLTLLLITFFSTYVFQTGLVYILYERFRTTLIICMFYFILTTILHIWSLISRWNNFRHSWSTGFSVFFILQRLTGTIYYYYYKRSSLRISDPRFYEDTDMESSRLNAQVVQN</sequence>
<accession>A0A6J2XE09</accession>
<evidence type="ECO:0000256" key="1">
    <source>
        <dbReference type="ARBA" id="ARBA00003709"/>
    </source>
</evidence>
<dbReference type="PANTHER" id="PTHR13306:SF6">
    <property type="entry name" value="TRANSMEMBRANE PROTEIN 138"/>
    <property type="match status" value="1"/>
</dbReference>
<evidence type="ECO:0000313" key="15">
    <source>
        <dbReference type="Proteomes" id="UP000504635"/>
    </source>
</evidence>
<keyword evidence="12" id="KW-0325">Glycoprotein</keyword>
<dbReference type="RefSeq" id="XP_030749492.1">
    <property type="nucleotide sequence ID" value="XM_030893632.1"/>
</dbReference>
<evidence type="ECO:0000256" key="5">
    <source>
        <dbReference type="ARBA" id="ARBA00014515"/>
    </source>
</evidence>
<keyword evidence="15" id="KW-1185">Reference proteome</keyword>
<feature type="transmembrane region" description="Helical" evidence="14">
    <location>
        <begin position="37"/>
        <end position="67"/>
    </location>
</feature>
<evidence type="ECO:0000256" key="13">
    <source>
        <dbReference type="ARBA" id="ARBA00023273"/>
    </source>
</evidence>
<comment type="similarity">
    <text evidence="4">Belongs to the TMEM138 family.</text>
</comment>
<dbReference type="GeneID" id="115877475"/>
<comment type="subcellular location">
    <subcellularLocation>
        <location evidence="3">Cell projection</location>
        <location evidence="3">Cilium</location>
    </subcellularLocation>
    <subcellularLocation>
        <location evidence="2">Vacuole membrane</location>
        <topology evidence="2">Multi-pass membrane protein</topology>
    </subcellularLocation>
</comment>
<dbReference type="PANTHER" id="PTHR13306">
    <property type="entry name" value="TRANSMEMBRANE PROTEIN 138"/>
    <property type="match status" value="1"/>
</dbReference>
<evidence type="ECO:0000256" key="11">
    <source>
        <dbReference type="ARBA" id="ARBA00023136"/>
    </source>
</evidence>
<dbReference type="GO" id="GO:0005774">
    <property type="term" value="C:vacuolar membrane"/>
    <property type="evidence" value="ECO:0007669"/>
    <property type="project" value="UniProtKB-SubCell"/>
</dbReference>
<evidence type="ECO:0000256" key="6">
    <source>
        <dbReference type="ARBA" id="ARBA00022554"/>
    </source>
</evidence>
<keyword evidence="7 14" id="KW-0812">Transmembrane</keyword>
<protein>
    <recommendedName>
        <fullName evidence="5">Transmembrane protein 138</fullName>
    </recommendedName>
</protein>
<evidence type="ECO:0000256" key="9">
    <source>
        <dbReference type="ARBA" id="ARBA00022989"/>
    </source>
</evidence>
<feature type="transmembrane region" description="Helical" evidence="14">
    <location>
        <begin position="114"/>
        <end position="133"/>
    </location>
</feature>
<evidence type="ECO:0000256" key="3">
    <source>
        <dbReference type="ARBA" id="ARBA00004138"/>
    </source>
</evidence>
<keyword evidence="9 14" id="KW-1133">Transmembrane helix</keyword>
<dbReference type="OrthoDB" id="189688at2759"/>
<dbReference type="Proteomes" id="UP000504635">
    <property type="component" value="Unplaced"/>
</dbReference>
<name>A0A6J2XE09_SITOR</name>
<keyword evidence="13" id="KW-0966">Cell projection</keyword>
<keyword evidence="11 14" id="KW-0472">Membrane</keyword>
<proteinExistence type="inferred from homology"/>
<reference evidence="16" key="1">
    <citation type="submission" date="2025-08" db="UniProtKB">
        <authorList>
            <consortium name="RefSeq"/>
        </authorList>
    </citation>
    <scope>IDENTIFICATION</scope>
    <source>
        <tissue evidence="16">Gonads</tissue>
    </source>
</reference>
<dbReference type="GO" id="GO:0030030">
    <property type="term" value="P:cell projection organization"/>
    <property type="evidence" value="ECO:0007669"/>
    <property type="project" value="UniProtKB-KW"/>
</dbReference>
<comment type="function">
    <text evidence="1">Required for ciliogenesis.</text>
</comment>
<evidence type="ECO:0000256" key="14">
    <source>
        <dbReference type="SAM" id="Phobius"/>
    </source>
</evidence>
<evidence type="ECO:0000313" key="16">
    <source>
        <dbReference type="RefSeq" id="XP_030749492.1"/>
    </source>
</evidence>
<dbReference type="GO" id="GO:0005929">
    <property type="term" value="C:cilium"/>
    <property type="evidence" value="ECO:0007669"/>
    <property type="project" value="UniProtKB-SubCell"/>
</dbReference>
<evidence type="ECO:0000256" key="2">
    <source>
        <dbReference type="ARBA" id="ARBA00004128"/>
    </source>
</evidence>
<keyword evidence="8" id="KW-0970">Cilium biogenesis/degradation</keyword>
<feature type="transmembrane region" description="Helical" evidence="14">
    <location>
        <begin position="79"/>
        <end position="102"/>
    </location>
</feature>
<dbReference type="Pfam" id="PF14935">
    <property type="entry name" value="TMEM138"/>
    <property type="match status" value="1"/>
</dbReference>
<dbReference type="InParanoid" id="A0A6J2XE09"/>
<dbReference type="InterPro" id="IPR024133">
    <property type="entry name" value="TM_138"/>
</dbReference>
<evidence type="ECO:0000256" key="7">
    <source>
        <dbReference type="ARBA" id="ARBA00022692"/>
    </source>
</evidence>
<evidence type="ECO:0000256" key="10">
    <source>
        <dbReference type="ARBA" id="ARBA00023069"/>
    </source>
</evidence>
<organism evidence="15 16">
    <name type="scientific">Sitophilus oryzae</name>
    <name type="common">Rice weevil</name>
    <name type="synonym">Curculio oryzae</name>
    <dbReference type="NCBI Taxonomy" id="7048"/>
    <lineage>
        <taxon>Eukaryota</taxon>
        <taxon>Metazoa</taxon>
        <taxon>Ecdysozoa</taxon>
        <taxon>Arthropoda</taxon>
        <taxon>Hexapoda</taxon>
        <taxon>Insecta</taxon>
        <taxon>Pterygota</taxon>
        <taxon>Neoptera</taxon>
        <taxon>Endopterygota</taxon>
        <taxon>Coleoptera</taxon>
        <taxon>Polyphaga</taxon>
        <taxon>Cucujiformia</taxon>
        <taxon>Curculionidae</taxon>
        <taxon>Dryophthorinae</taxon>
        <taxon>Sitophilus</taxon>
    </lineage>
</organism>
<keyword evidence="6" id="KW-0926">Vacuole</keyword>
<feature type="transmembrane region" description="Helical" evidence="14">
    <location>
        <begin position="12"/>
        <end position="31"/>
    </location>
</feature>
<evidence type="ECO:0000256" key="12">
    <source>
        <dbReference type="ARBA" id="ARBA00023180"/>
    </source>
</evidence>
<dbReference type="FunCoup" id="A0A6J2XE09">
    <property type="interactions" value="137"/>
</dbReference>
<evidence type="ECO:0000256" key="4">
    <source>
        <dbReference type="ARBA" id="ARBA00010572"/>
    </source>
</evidence>
<keyword evidence="10" id="KW-0969">Cilium</keyword>
<dbReference type="AlphaFoldDB" id="A0A6J2XE09"/>